<keyword evidence="5" id="KW-0472">Membrane</keyword>
<dbReference type="PANTHER" id="PTHR30024">
    <property type="entry name" value="ALIPHATIC SULFONATES-BINDING PROTEIN-RELATED"/>
    <property type="match status" value="1"/>
</dbReference>
<evidence type="ECO:0000256" key="3">
    <source>
        <dbReference type="ARBA" id="ARBA00022475"/>
    </source>
</evidence>
<name>B8EJF9_METSB</name>
<evidence type="ECO:0000256" key="2">
    <source>
        <dbReference type="ARBA" id="ARBA00022448"/>
    </source>
</evidence>
<dbReference type="eggNOG" id="COG0715">
    <property type="taxonomic scope" value="Bacteria"/>
</dbReference>
<dbReference type="RefSeq" id="WP_012592719.1">
    <property type="nucleotide sequence ID" value="NC_011666.1"/>
</dbReference>
<dbReference type="PANTHER" id="PTHR30024:SF43">
    <property type="entry name" value="BLL4572 PROTEIN"/>
    <property type="match status" value="1"/>
</dbReference>
<dbReference type="Proteomes" id="UP000002257">
    <property type="component" value="Chromosome"/>
</dbReference>
<dbReference type="OrthoDB" id="570524at2"/>
<dbReference type="STRING" id="395965.Msil_3769"/>
<comment type="subcellular location">
    <subcellularLocation>
        <location evidence="1">Endomembrane system</location>
    </subcellularLocation>
</comment>
<accession>B8EJF9</accession>
<organism evidence="6 7">
    <name type="scientific">Methylocella silvestris (strain DSM 15510 / CIP 108128 / LMG 27833 / NCIMB 13906 / BL2)</name>
    <dbReference type="NCBI Taxonomy" id="395965"/>
    <lineage>
        <taxon>Bacteria</taxon>
        <taxon>Pseudomonadati</taxon>
        <taxon>Pseudomonadota</taxon>
        <taxon>Alphaproteobacteria</taxon>
        <taxon>Hyphomicrobiales</taxon>
        <taxon>Beijerinckiaceae</taxon>
        <taxon>Methylocella</taxon>
    </lineage>
</organism>
<reference evidence="6 7" key="1">
    <citation type="journal article" date="2010" name="J. Bacteriol.">
        <title>Complete genome sequence of the aerobic facultative methanotroph Methylocella silvestris BL2.</title>
        <authorList>
            <person name="Chen Y."/>
            <person name="Crombie A."/>
            <person name="Rahman M.T."/>
            <person name="Dedysh S.N."/>
            <person name="Liesack W."/>
            <person name="Stott M.B."/>
            <person name="Alam M."/>
            <person name="Theisen A.R."/>
            <person name="Murrell J.C."/>
            <person name="Dunfield P.F."/>
        </authorList>
    </citation>
    <scope>NUCLEOTIDE SEQUENCE [LARGE SCALE GENOMIC DNA]</scope>
    <source>
        <strain evidence="7">DSM 15510 / CIP 108128 / LMG 27833 / NCIMB 13906 / BL2</strain>
    </source>
</reference>
<dbReference type="GO" id="GO:0012505">
    <property type="term" value="C:endomembrane system"/>
    <property type="evidence" value="ECO:0007669"/>
    <property type="project" value="UniProtKB-SubCell"/>
</dbReference>
<protein>
    <submittedName>
        <fullName evidence="6">Nitrate transporter, putative</fullName>
    </submittedName>
</protein>
<dbReference type="Gene3D" id="3.40.190.10">
    <property type="entry name" value="Periplasmic binding protein-like II"/>
    <property type="match status" value="2"/>
</dbReference>
<evidence type="ECO:0000313" key="7">
    <source>
        <dbReference type="Proteomes" id="UP000002257"/>
    </source>
</evidence>
<evidence type="ECO:0000256" key="1">
    <source>
        <dbReference type="ARBA" id="ARBA00004308"/>
    </source>
</evidence>
<evidence type="ECO:0000313" key="6">
    <source>
        <dbReference type="EMBL" id="ACK52651.1"/>
    </source>
</evidence>
<dbReference type="AlphaFoldDB" id="B8EJF9"/>
<keyword evidence="3" id="KW-1003">Cell membrane</keyword>
<gene>
    <name evidence="6" type="ordered locus">Msil_3769</name>
</gene>
<evidence type="ECO:0000256" key="4">
    <source>
        <dbReference type="ARBA" id="ARBA00022519"/>
    </source>
</evidence>
<dbReference type="Pfam" id="PF13379">
    <property type="entry name" value="NMT1_2"/>
    <property type="match status" value="1"/>
</dbReference>
<dbReference type="KEGG" id="msl:Msil_3769"/>
<evidence type="ECO:0000256" key="5">
    <source>
        <dbReference type="ARBA" id="ARBA00023136"/>
    </source>
</evidence>
<dbReference type="CDD" id="cd13553">
    <property type="entry name" value="PBP2_NrtA_CpmA_like"/>
    <property type="match status" value="1"/>
</dbReference>
<sequence length="407" mass="43373">MSRGEPETAPAAARGAGPARMRIGFLQLTDAAPLIVAQEFGYFAEEGIDAELAPEPSWANIADKLVYGFLDAAVIVPPLAFAIELGLRGVAQPLIVPCAISLGGNTITLARDVAAEVRALVKRDGRSTADALAGWLRAQSAPPPPFGVVHAYSTHNLLMRYWLATAGVDIGREATLAVVPPALAVDALRSRQIVGFCAGAPWGEIAARAGVGVTVATSRDIWQNAPEKAFAVRESWIDQRPDALGGAVRALVRAAQFCDAPENASYTASLLSRQKYLNVDSHAILPSLPGGGIARDNLSSFYRNAATFPWRSHALWFLREMTRWGLIEAGLDLPALAARVYRPDLYRSAVKPLDIPTPLVDAKREGAHAAPWLLDASPAPISMSADLFCDGAIFDPGALIDAARRNF</sequence>
<keyword evidence="4" id="KW-0997">Cell inner membrane</keyword>
<proteinExistence type="predicted"/>
<keyword evidence="2" id="KW-0813">Transport</keyword>
<dbReference type="InterPro" id="IPR044527">
    <property type="entry name" value="NrtA/CpmA_ABC-bd_dom"/>
</dbReference>
<dbReference type="EMBL" id="CP001280">
    <property type="protein sequence ID" value="ACK52651.1"/>
    <property type="molecule type" value="Genomic_DNA"/>
</dbReference>
<dbReference type="SUPFAM" id="SSF53850">
    <property type="entry name" value="Periplasmic binding protein-like II"/>
    <property type="match status" value="1"/>
</dbReference>
<dbReference type="HOGENOM" id="CLU_037398_0_1_5"/>
<keyword evidence="7" id="KW-1185">Reference proteome</keyword>